<keyword evidence="4" id="KW-0805">Transcription regulation</keyword>
<feature type="compositionally biased region" description="Basic and acidic residues" evidence="9">
    <location>
        <begin position="41"/>
        <end position="53"/>
    </location>
</feature>
<dbReference type="GO" id="GO:0006325">
    <property type="term" value="P:chromatin organization"/>
    <property type="evidence" value="ECO:0007669"/>
    <property type="project" value="UniProtKB-KW"/>
</dbReference>
<dbReference type="Pfam" id="PF09340">
    <property type="entry name" value="NuA4"/>
    <property type="match status" value="1"/>
</dbReference>
<feature type="region of interest" description="Disordered" evidence="9">
    <location>
        <begin position="24"/>
        <end position="78"/>
    </location>
</feature>
<keyword evidence="3" id="KW-0156">Chromatin regulator</keyword>
<keyword evidence="7" id="KW-0539">Nucleus</keyword>
<feature type="region of interest" description="Disordered" evidence="9">
    <location>
        <begin position="130"/>
        <end position="179"/>
    </location>
</feature>
<dbReference type="EMBL" id="JANCYW010000008">
    <property type="protein sequence ID" value="KAK4536395.1"/>
    <property type="molecule type" value="Genomic_DNA"/>
</dbReference>
<feature type="compositionally biased region" description="Gly residues" evidence="9">
    <location>
        <begin position="136"/>
        <end position="146"/>
    </location>
</feature>
<organism evidence="10 11">
    <name type="scientific">Cyanidium caldarium</name>
    <name type="common">Red alga</name>
    <dbReference type="NCBI Taxonomy" id="2771"/>
    <lineage>
        <taxon>Eukaryota</taxon>
        <taxon>Rhodophyta</taxon>
        <taxon>Bangiophyceae</taxon>
        <taxon>Cyanidiales</taxon>
        <taxon>Cyanidiaceae</taxon>
        <taxon>Cyanidium</taxon>
    </lineage>
</organism>
<evidence type="ECO:0000256" key="5">
    <source>
        <dbReference type="ARBA" id="ARBA00023054"/>
    </source>
</evidence>
<evidence type="ECO:0000313" key="11">
    <source>
        <dbReference type="Proteomes" id="UP001301350"/>
    </source>
</evidence>
<evidence type="ECO:0000256" key="2">
    <source>
        <dbReference type="ARBA" id="ARBA00010916"/>
    </source>
</evidence>
<name>A0AAV9IW99_CYACA</name>
<evidence type="ECO:0000256" key="4">
    <source>
        <dbReference type="ARBA" id="ARBA00023015"/>
    </source>
</evidence>
<gene>
    <name evidence="10" type="ORF">CDCA_CDCA08G2420</name>
</gene>
<feature type="region of interest" description="Disordered" evidence="9">
    <location>
        <begin position="197"/>
        <end position="222"/>
    </location>
</feature>
<keyword evidence="6" id="KW-0804">Transcription</keyword>
<dbReference type="Proteomes" id="UP001301350">
    <property type="component" value="Unassembled WGS sequence"/>
</dbReference>
<evidence type="ECO:0000256" key="1">
    <source>
        <dbReference type="ARBA" id="ARBA00004123"/>
    </source>
</evidence>
<accession>A0AAV9IW99</accession>
<comment type="subcellular location">
    <subcellularLocation>
        <location evidence="1">Nucleus</location>
    </subcellularLocation>
</comment>
<dbReference type="InterPro" id="IPR015418">
    <property type="entry name" value="Eaf6"/>
</dbReference>
<reference evidence="10 11" key="1">
    <citation type="submission" date="2022-07" db="EMBL/GenBank/DDBJ databases">
        <title>Genome-wide signatures of adaptation to extreme environments.</title>
        <authorList>
            <person name="Cho C.H."/>
            <person name="Yoon H.S."/>
        </authorList>
    </citation>
    <scope>NUCLEOTIDE SEQUENCE [LARGE SCALE GENOMIC DNA]</scope>
    <source>
        <strain evidence="10 11">DBV 063 E5</strain>
    </source>
</reference>
<evidence type="ECO:0000256" key="3">
    <source>
        <dbReference type="ARBA" id="ARBA00022853"/>
    </source>
</evidence>
<feature type="coiled-coil region" evidence="8">
    <location>
        <begin position="81"/>
        <end position="108"/>
    </location>
</feature>
<keyword evidence="5 8" id="KW-0175">Coiled coil</keyword>
<dbReference type="GO" id="GO:0000123">
    <property type="term" value="C:histone acetyltransferase complex"/>
    <property type="evidence" value="ECO:0007669"/>
    <property type="project" value="InterPro"/>
</dbReference>
<protein>
    <recommendedName>
        <fullName evidence="12">Chromatin modification-related protein MEAF6</fullName>
    </recommendedName>
</protein>
<keyword evidence="11" id="KW-1185">Reference proteome</keyword>
<dbReference type="GO" id="GO:0005634">
    <property type="term" value="C:nucleus"/>
    <property type="evidence" value="ECO:0007669"/>
    <property type="project" value="UniProtKB-SubCell"/>
</dbReference>
<evidence type="ECO:0000256" key="8">
    <source>
        <dbReference type="SAM" id="Coils"/>
    </source>
</evidence>
<evidence type="ECO:0000256" key="7">
    <source>
        <dbReference type="ARBA" id="ARBA00023242"/>
    </source>
</evidence>
<evidence type="ECO:0008006" key="12">
    <source>
        <dbReference type="Google" id="ProtNLM"/>
    </source>
</evidence>
<dbReference type="AlphaFoldDB" id="A0AAV9IW99"/>
<dbReference type="PANTHER" id="PTHR13476">
    <property type="entry name" value="CHROMATIN MODIFICATION-RELATED PROTEIN MEAF6"/>
    <property type="match status" value="1"/>
</dbReference>
<comment type="similarity">
    <text evidence="2">Belongs to the EAF6 family.</text>
</comment>
<evidence type="ECO:0000256" key="6">
    <source>
        <dbReference type="ARBA" id="ARBA00023163"/>
    </source>
</evidence>
<evidence type="ECO:0000256" key="9">
    <source>
        <dbReference type="SAM" id="MobiDB-lite"/>
    </source>
</evidence>
<proteinExistence type="inferred from homology"/>
<comment type="caution">
    <text evidence="10">The sequence shown here is derived from an EMBL/GenBank/DDBJ whole genome shotgun (WGS) entry which is preliminary data.</text>
</comment>
<sequence length="222" mass="23150">MRVTEALPSEVPTHDAAALSVQVVGAPPPLPAGAAAAMTGTEDRPRARSSDKRSRPRSRAHGGTSRQMGGVGGGDGTVNELRTLLRGKQELEDRLARVETQIYDIESSYLEETWAHGNVVRGWDGFVKRERRGDEAGGGGGRGGGSARHRKMRDADRIFSRSSVTAPLRGSAGARVGAGHAAEAPIVRAAIASGADGAAGAIRKADRAPGAPRNKTSPGRRH</sequence>
<evidence type="ECO:0000313" key="10">
    <source>
        <dbReference type="EMBL" id="KAK4536395.1"/>
    </source>
</evidence>